<dbReference type="SUPFAM" id="SSF48208">
    <property type="entry name" value="Six-hairpin glycosidases"/>
    <property type="match status" value="1"/>
</dbReference>
<dbReference type="AlphaFoldDB" id="A0AAX3EL02"/>
<evidence type="ECO:0000313" key="5">
    <source>
        <dbReference type="EMBL" id="UYV98802.1"/>
    </source>
</evidence>
<proteinExistence type="inferred from homology"/>
<dbReference type="InterPro" id="IPR006710">
    <property type="entry name" value="Glyco_hydro_43"/>
</dbReference>
<keyword evidence="2 5" id="KW-0378">Hydrolase</keyword>
<reference evidence="5" key="1">
    <citation type="submission" date="2022-07" db="EMBL/GenBank/DDBJ databases">
        <authorList>
            <person name="Wu T."/>
        </authorList>
    </citation>
    <scope>NUCLEOTIDE SEQUENCE</scope>
    <source>
        <strain evidence="5">SD-1</strain>
    </source>
</reference>
<dbReference type="GO" id="GO:0005975">
    <property type="term" value="P:carbohydrate metabolic process"/>
    <property type="evidence" value="ECO:0007669"/>
    <property type="project" value="InterPro"/>
</dbReference>
<organism evidence="5 6">
    <name type="scientific">Paenarthrobacter ureafaciens</name>
    <dbReference type="NCBI Taxonomy" id="37931"/>
    <lineage>
        <taxon>Bacteria</taxon>
        <taxon>Bacillati</taxon>
        <taxon>Actinomycetota</taxon>
        <taxon>Actinomycetes</taxon>
        <taxon>Micrococcales</taxon>
        <taxon>Micrococcaceae</taxon>
        <taxon>Paenarthrobacter</taxon>
    </lineage>
</organism>
<keyword evidence="6" id="KW-1185">Reference proteome</keyword>
<dbReference type="InterPro" id="IPR008928">
    <property type="entry name" value="6-hairpin_glycosidase_sf"/>
</dbReference>
<dbReference type="Gene3D" id="1.50.10.10">
    <property type="match status" value="1"/>
</dbReference>
<dbReference type="Proteomes" id="UP001163293">
    <property type="component" value="Chromosome"/>
</dbReference>
<accession>A0AAX3EL02</accession>
<protein>
    <submittedName>
        <fullName evidence="5">Glycoside hydrolase family 43 protein</fullName>
    </submittedName>
</protein>
<evidence type="ECO:0000256" key="2">
    <source>
        <dbReference type="ARBA" id="ARBA00022801"/>
    </source>
</evidence>
<evidence type="ECO:0000256" key="1">
    <source>
        <dbReference type="ARBA" id="ARBA00009865"/>
    </source>
</evidence>
<name>A0AAX3EL02_PAEUR</name>
<dbReference type="EMBL" id="CP101185">
    <property type="protein sequence ID" value="UYV98802.1"/>
    <property type="molecule type" value="Genomic_DNA"/>
</dbReference>
<dbReference type="CDD" id="cd08981">
    <property type="entry name" value="GH43_Bt1873-like"/>
    <property type="match status" value="1"/>
</dbReference>
<dbReference type="GO" id="GO:0004553">
    <property type="term" value="F:hydrolase activity, hydrolyzing O-glycosyl compounds"/>
    <property type="evidence" value="ECO:0007669"/>
    <property type="project" value="InterPro"/>
</dbReference>
<dbReference type="InterPro" id="IPR023296">
    <property type="entry name" value="Glyco_hydro_beta-prop_sf"/>
</dbReference>
<dbReference type="PANTHER" id="PTHR42812:SF14">
    <property type="entry name" value="SECRETED PROTEIN"/>
    <property type="match status" value="1"/>
</dbReference>
<comment type="similarity">
    <text evidence="1">Belongs to the glycosyl hydrolase 43 family.</text>
</comment>
<sequence>MTKLADIQIRDPFLLTLPDDAGYLLFGSTDKNIWSGPATGFDCYRSSDLEDWEGPIPAFRPSPGFWSKEQYWAPEVHGYQGRYFMFATFTAPGHCRGTQILSAESPEGPYTPWSDGPVTPRDWECLDGTPHIDAGGTPWLVFCHEWKQVNDGTIVAHQLSHDLRTTVGEPTVLFAASEAPWSRALDVPAVADREAPVYVTDGPFLHRMANGKLIMLWSGFGDHGYAMGIARSASGTVLGPWVQEPEPIWGRDGGHGMIARKLDGGLILTLHQPNQSPHERAAFFALRETEDSVVLDVPCPGAGNLIDREDLVRRHNVTQQELDPRSPVSVGNGEFAFTMDLTGLQTLPGCYPVGARGELPAGTLLGTQAQWGWHSVPPASPHDLAGSTVLYDSPRGPVPYVDMVGDIVNDRETGTSAAETWLRANPHRLDLGRIGFRMVRDGLDRGITPEDITQATQTLDLWSGTVTSTFTLAGQQVKVTTACHPSRDELGFRVESPALGSGLVVGIDFPYGSESWHDAADWSKPGAHSTVLDGQWVAHRELDDSRYDVAIAGEELVVEQTGLHSLRIAPQSQSTVLDFSLTFTPGEGGDCTPRGNNHHSGAAPAEGFDADPASGVVPSSDGAGSRVAAAAAAHWPRFWTSGGAIELNATNDPSAKELERRIVLSQYVTAINCAGSLPPQETGLVCNSWRGRFHLEMHWWHAAHFALWNRTELLLPSLRWYSSILEASRQTAKQQGFEGVRWPKQVGPDGRESPSTIGTFLIWQQPHPIYLAELAYRATPDREVLEEFAGIVFESAAFMASFAHPTGRGFELGPPLVPAQESYGFMRGEVSNPTFELAYWQWALRVASQWRERLGLDPVPLWDEVADNMVTPHVTDGVYAAIDVDPFTIRTDHPSMLCALGVLPRTGLIDPVIMKATLADVLADWDWASTWGWDYPVMAMTAARLEDPEAAVDALLMTAGKNTVLANGHNRQTDSLRLYLPGNGGLLAAVALMAAGWDDGPARHAPGFPAGWTVKWEGLVQAP</sequence>
<dbReference type="SUPFAM" id="SSF75005">
    <property type="entry name" value="Arabinanase/levansucrase/invertase"/>
    <property type="match status" value="1"/>
</dbReference>
<keyword evidence="3" id="KW-0326">Glycosidase</keyword>
<feature type="region of interest" description="Disordered" evidence="4">
    <location>
        <begin position="587"/>
        <end position="622"/>
    </location>
</feature>
<evidence type="ECO:0000256" key="4">
    <source>
        <dbReference type="SAM" id="MobiDB-lite"/>
    </source>
</evidence>
<dbReference type="Gene3D" id="2.115.10.20">
    <property type="entry name" value="Glycosyl hydrolase domain, family 43"/>
    <property type="match status" value="1"/>
</dbReference>
<gene>
    <name evidence="5" type="ORF">NL394_06195</name>
</gene>
<dbReference type="Pfam" id="PF04616">
    <property type="entry name" value="Glyco_hydro_43"/>
    <property type="match status" value="1"/>
</dbReference>
<evidence type="ECO:0000313" key="6">
    <source>
        <dbReference type="Proteomes" id="UP001163293"/>
    </source>
</evidence>
<evidence type="ECO:0000256" key="3">
    <source>
        <dbReference type="ARBA" id="ARBA00023295"/>
    </source>
</evidence>
<dbReference type="InterPro" id="IPR012341">
    <property type="entry name" value="6hp_glycosidase-like_sf"/>
</dbReference>
<dbReference type="InterPro" id="IPR051795">
    <property type="entry name" value="Glycosyl_Hydrlase_43"/>
</dbReference>
<dbReference type="PANTHER" id="PTHR42812">
    <property type="entry name" value="BETA-XYLOSIDASE"/>
    <property type="match status" value="1"/>
</dbReference>